<dbReference type="Proteomes" id="UP000295726">
    <property type="component" value="Unassembled WGS sequence"/>
</dbReference>
<dbReference type="Pfam" id="PF00005">
    <property type="entry name" value="ABC_tran"/>
    <property type="match status" value="1"/>
</dbReference>
<evidence type="ECO:0000256" key="8">
    <source>
        <dbReference type="ARBA" id="ARBA00023136"/>
    </source>
</evidence>
<dbReference type="SUPFAM" id="SSF52540">
    <property type="entry name" value="P-loop containing nucleoside triphosphate hydrolases"/>
    <property type="match status" value="1"/>
</dbReference>
<feature type="domain" description="ABC transporter" evidence="9">
    <location>
        <begin position="5"/>
        <end position="234"/>
    </location>
</feature>
<sequence length="242" mass="26845">MDALIAAKELVKKYGDKTVLNGVNVKIDKGDVVAIIGPSGSGKSTLVRCLAGLEKYDGLVTLNGAPIMDAKTAKGKIGMVFQSFNLFPHYTVLKNVAYPYHTIKKINKTDSLRKAKTLLEKMHLEDTQNQYPSTLSGGQKQRVAIARALIMEPEIIIYDEPTSSLDPELAYEVFETIKNLADNGYTMIVVTHQISAVRHFANKIVFMEHGNICVEGSIENVLNNMNNPNLKKFLERVEFSDL</sequence>
<keyword evidence="11" id="KW-1185">Reference proteome</keyword>
<evidence type="ECO:0000256" key="4">
    <source>
        <dbReference type="ARBA" id="ARBA00022475"/>
    </source>
</evidence>
<evidence type="ECO:0000256" key="1">
    <source>
        <dbReference type="ARBA" id="ARBA00004202"/>
    </source>
</evidence>
<dbReference type="InterPro" id="IPR017871">
    <property type="entry name" value="ABC_transporter-like_CS"/>
</dbReference>
<keyword evidence="7" id="KW-0029">Amino-acid transport</keyword>
<dbReference type="InterPro" id="IPR050086">
    <property type="entry name" value="MetN_ABC_transporter-like"/>
</dbReference>
<dbReference type="PIRSF" id="PIRSF039085">
    <property type="entry name" value="ABC_ATPase_HisP"/>
    <property type="match status" value="1"/>
</dbReference>
<dbReference type="EMBL" id="SLZZ01000024">
    <property type="protein sequence ID" value="TCS76412.1"/>
    <property type="molecule type" value="Genomic_DNA"/>
</dbReference>
<dbReference type="SMART" id="SM00382">
    <property type="entry name" value="AAA"/>
    <property type="match status" value="1"/>
</dbReference>
<dbReference type="InterPro" id="IPR027417">
    <property type="entry name" value="P-loop_NTPase"/>
</dbReference>
<keyword evidence="4" id="KW-1003">Cell membrane</keyword>
<dbReference type="GO" id="GO:0005524">
    <property type="term" value="F:ATP binding"/>
    <property type="evidence" value="ECO:0007669"/>
    <property type="project" value="UniProtKB-KW"/>
</dbReference>
<dbReference type="PANTHER" id="PTHR43166">
    <property type="entry name" value="AMINO ACID IMPORT ATP-BINDING PROTEIN"/>
    <property type="match status" value="1"/>
</dbReference>
<evidence type="ECO:0000256" key="6">
    <source>
        <dbReference type="ARBA" id="ARBA00022840"/>
    </source>
</evidence>
<comment type="subcellular location">
    <subcellularLocation>
        <location evidence="1">Cell membrane</location>
        <topology evidence="1">Peripheral membrane protein</topology>
    </subcellularLocation>
</comment>
<dbReference type="PROSITE" id="PS00211">
    <property type="entry name" value="ABC_TRANSPORTER_1"/>
    <property type="match status" value="1"/>
</dbReference>
<dbReference type="PANTHER" id="PTHR43166:SF9">
    <property type="entry name" value="GLUTAMATE_ASPARTATE IMPORT ATP-BINDING PROTEIN GLTL"/>
    <property type="match status" value="1"/>
</dbReference>
<dbReference type="AlphaFoldDB" id="A0A4V2URB3"/>
<evidence type="ECO:0000259" key="9">
    <source>
        <dbReference type="PROSITE" id="PS50893"/>
    </source>
</evidence>
<dbReference type="InterPro" id="IPR003593">
    <property type="entry name" value="AAA+_ATPase"/>
</dbReference>
<comment type="similarity">
    <text evidence="2">Belongs to the ABC transporter superfamily.</text>
</comment>
<evidence type="ECO:0000256" key="5">
    <source>
        <dbReference type="ARBA" id="ARBA00022741"/>
    </source>
</evidence>
<dbReference type="RefSeq" id="WP_207670411.1">
    <property type="nucleotide sequence ID" value="NZ_DAIQXH010000017.1"/>
</dbReference>
<evidence type="ECO:0000313" key="11">
    <source>
        <dbReference type="Proteomes" id="UP000295726"/>
    </source>
</evidence>
<dbReference type="PROSITE" id="PS50893">
    <property type="entry name" value="ABC_TRANSPORTER_2"/>
    <property type="match status" value="1"/>
</dbReference>
<keyword evidence="6 10" id="KW-0067">ATP-binding</keyword>
<dbReference type="InterPro" id="IPR030679">
    <property type="entry name" value="ABC_ATPase_HisP-typ"/>
</dbReference>
<accession>A0A4V2URB3</accession>
<dbReference type="GO" id="GO:0016887">
    <property type="term" value="F:ATP hydrolysis activity"/>
    <property type="evidence" value="ECO:0007669"/>
    <property type="project" value="InterPro"/>
</dbReference>
<dbReference type="GO" id="GO:0005886">
    <property type="term" value="C:plasma membrane"/>
    <property type="evidence" value="ECO:0007669"/>
    <property type="project" value="UniProtKB-SubCell"/>
</dbReference>
<keyword evidence="3" id="KW-0813">Transport</keyword>
<keyword evidence="5" id="KW-0547">Nucleotide-binding</keyword>
<protein>
    <submittedName>
        <fullName evidence="10">Polar amino acid transport system ATP-binding protein</fullName>
    </submittedName>
</protein>
<dbReference type="GO" id="GO:0015424">
    <property type="term" value="F:ABC-type amino acid transporter activity"/>
    <property type="evidence" value="ECO:0007669"/>
    <property type="project" value="InterPro"/>
</dbReference>
<evidence type="ECO:0000313" key="10">
    <source>
        <dbReference type="EMBL" id="TCS76412.1"/>
    </source>
</evidence>
<dbReference type="InterPro" id="IPR003439">
    <property type="entry name" value="ABC_transporter-like_ATP-bd"/>
</dbReference>
<gene>
    <name evidence="10" type="ORF">EDD59_12428</name>
</gene>
<keyword evidence="8" id="KW-0472">Membrane</keyword>
<evidence type="ECO:0000256" key="7">
    <source>
        <dbReference type="ARBA" id="ARBA00022970"/>
    </source>
</evidence>
<name>A0A4V2URB3_9FIRM</name>
<evidence type="ECO:0000256" key="2">
    <source>
        <dbReference type="ARBA" id="ARBA00005417"/>
    </source>
</evidence>
<proteinExistence type="inferred from homology"/>
<comment type="caution">
    <text evidence="10">The sequence shown here is derived from an EMBL/GenBank/DDBJ whole genome shotgun (WGS) entry which is preliminary data.</text>
</comment>
<evidence type="ECO:0000256" key="3">
    <source>
        <dbReference type="ARBA" id="ARBA00022448"/>
    </source>
</evidence>
<organism evidence="10 11">
    <name type="scientific">Muricomes intestini</name>
    <dbReference type="NCBI Taxonomy" id="1796634"/>
    <lineage>
        <taxon>Bacteria</taxon>
        <taxon>Bacillati</taxon>
        <taxon>Bacillota</taxon>
        <taxon>Clostridia</taxon>
        <taxon>Lachnospirales</taxon>
        <taxon>Lachnospiraceae</taxon>
        <taxon>Muricomes</taxon>
    </lineage>
</organism>
<reference evidence="10 11" key="1">
    <citation type="submission" date="2019-03" db="EMBL/GenBank/DDBJ databases">
        <title>Genomic Encyclopedia of Type Strains, Phase IV (KMG-IV): sequencing the most valuable type-strain genomes for metagenomic binning, comparative biology and taxonomic classification.</title>
        <authorList>
            <person name="Goeker M."/>
        </authorList>
    </citation>
    <scope>NUCLEOTIDE SEQUENCE [LARGE SCALE GENOMIC DNA]</scope>
    <source>
        <strain evidence="10 11">DSM 29489</strain>
    </source>
</reference>
<dbReference type="Gene3D" id="3.40.50.300">
    <property type="entry name" value="P-loop containing nucleotide triphosphate hydrolases"/>
    <property type="match status" value="1"/>
</dbReference>